<dbReference type="Proteomes" id="UP001595681">
    <property type="component" value="Unassembled WGS sequence"/>
</dbReference>
<protein>
    <submittedName>
        <fullName evidence="1">Uncharacterized protein</fullName>
    </submittedName>
</protein>
<gene>
    <name evidence="1" type="ORF">ACFOKF_05975</name>
</gene>
<dbReference type="EMBL" id="JBHRVU010000004">
    <property type="protein sequence ID" value="MFC3440751.1"/>
    <property type="molecule type" value="Genomic_DNA"/>
</dbReference>
<sequence length="185" mass="20426">MTSATLEAEMASATSRVRQEHIDRMIALGVPGAAIAELGAIQPVFGISPAQPERSHYYQPSDGPAHVVTPVMDMGDMIDLIAWRSTNPARWFWRTGLGWALGTDWLLPRWDDGPVRLFATPLEWLANAGRGMCVLDWNAPEVREIAALETIEADQMVGRRLLAVLSKPVRLPRIVYRKEAGRAAA</sequence>
<organism evidence="1 2">
    <name type="scientific">Sphingobium rhizovicinum</name>
    <dbReference type="NCBI Taxonomy" id="432308"/>
    <lineage>
        <taxon>Bacteria</taxon>
        <taxon>Pseudomonadati</taxon>
        <taxon>Pseudomonadota</taxon>
        <taxon>Alphaproteobacteria</taxon>
        <taxon>Sphingomonadales</taxon>
        <taxon>Sphingomonadaceae</taxon>
        <taxon>Sphingobium</taxon>
    </lineage>
</organism>
<comment type="caution">
    <text evidence="1">The sequence shown here is derived from an EMBL/GenBank/DDBJ whole genome shotgun (WGS) entry which is preliminary data.</text>
</comment>
<name>A0ABV7NB73_9SPHN</name>
<accession>A0ABV7NB73</accession>
<evidence type="ECO:0000313" key="2">
    <source>
        <dbReference type="Proteomes" id="UP001595681"/>
    </source>
</evidence>
<reference evidence="2" key="1">
    <citation type="journal article" date="2019" name="Int. J. Syst. Evol. Microbiol.">
        <title>The Global Catalogue of Microorganisms (GCM) 10K type strain sequencing project: providing services to taxonomists for standard genome sequencing and annotation.</title>
        <authorList>
            <consortium name="The Broad Institute Genomics Platform"/>
            <consortium name="The Broad Institute Genome Sequencing Center for Infectious Disease"/>
            <person name="Wu L."/>
            <person name="Ma J."/>
        </authorList>
    </citation>
    <scope>NUCLEOTIDE SEQUENCE [LARGE SCALE GENOMIC DNA]</scope>
    <source>
        <strain evidence="2">CCM 7491</strain>
    </source>
</reference>
<dbReference type="RefSeq" id="WP_380793979.1">
    <property type="nucleotide sequence ID" value="NZ_JBHRVU010000004.1"/>
</dbReference>
<evidence type="ECO:0000313" key="1">
    <source>
        <dbReference type="EMBL" id="MFC3440751.1"/>
    </source>
</evidence>
<proteinExistence type="predicted"/>
<keyword evidence="2" id="KW-1185">Reference proteome</keyword>